<protein>
    <submittedName>
        <fullName evidence="2">Protein N-acetyltransferase, RimJ/RimL family</fullName>
    </submittedName>
</protein>
<gene>
    <name evidence="2" type="ORF">SAMN04488568_101118</name>
</gene>
<keyword evidence="3" id="KW-1185">Reference proteome</keyword>
<dbReference type="Proteomes" id="UP000199759">
    <property type="component" value="Unassembled WGS sequence"/>
</dbReference>
<evidence type="ECO:0000313" key="3">
    <source>
        <dbReference type="Proteomes" id="UP000199759"/>
    </source>
</evidence>
<reference evidence="2 3" key="1">
    <citation type="submission" date="2016-10" db="EMBL/GenBank/DDBJ databases">
        <authorList>
            <person name="de Groot N.N."/>
        </authorList>
    </citation>
    <scope>NUCLEOTIDE SEQUENCE [LARGE SCALE GENOMIC DNA]</scope>
    <source>
        <strain evidence="2 3">DSM 16077</strain>
    </source>
</reference>
<evidence type="ECO:0000259" key="1">
    <source>
        <dbReference type="PROSITE" id="PS51186"/>
    </source>
</evidence>
<dbReference type="InterPro" id="IPR016181">
    <property type="entry name" value="Acyl_CoA_acyltransferase"/>
</dbReference>
<dbReference type="InterPro" id="IPR000182">
    <property type="entry name" value="GNAT_dom"/>
</dbReference>
<name>A0A1G9LMG7_9PROT</name>
<dbReference type="AlphaFoldDB" id="A0A1G9LMG7"/>
<dbReference type="GO" id="GO:0016747">
    <property type="term" value="F:acyltransferase activity, transferring groups other than amino-acyl groups"/>
    <property type="evidence" value="ECO:0007669"/>
    <property type="project" value="InterPro"/>
</dbReference>
<evidence type="ECO:0000313" key="2">
    <source>
        <dbReference type="EMBL" id="SDL63152.1"/>
    </source>
</evidence>
<dbReference type="PANTHER" id="PTHR43792">
    <property type="entry name" value="GNAT FAMILY, PUTATIVE (AFU_ORTHOLOGUE AFUA_3G00765)-RELATED-RELATED"/>
    <property type="match status" value="1"/>
</dbReference>
<sequence>MGPRIETTRLLLRPPEMSDAPDIACHAGEYDIAKMTMMIPHPYPLPAAEMWILMRLAGWDSSANRHLIVQTQEADGGEMCGMAGIFRRSPDSEWEIGYWIAKPFWGRGLATEAGQALIDYARTELAAETVTAGHYDDNPASGRVLEKLGFRYTGKACEEFSLGRLAKANCLGMTMDLVTA</sequence>
<accession>A0A1G9LMG7</accession>
<organism evidence="2 3">
    <name type="scientific">Maricaulis salignorans</name>
    <dbReference type="NCBI Taxonomy" id="144026"/>
    <lineage>
        <taxon>Bacteria</taxon>
        <taxon>Pseudomonadati</taxon>
        <taxon>Pseudomonadota</taxon>
        <taxon>Alphaproteobacteria</taxon>
        <taxon>Maricaulales</taxon>
        <taxon>Maricaulaceae</taxon>
        <taxon>Maricaulis</taxon>
    </lineage>
</organism>
<dbReference type="Gene3D" id="3.40.630.30">
    <property type="match status" value="1"/>
</dbReference>
<feature type="domain" description="N-acetyltransferase" evidence="1">
    <location>
        <begin position="30"/>
        <end position="176"/>
    </location>
</feature>
<dbReference type="SUPFAM" id="SSF55729">
    <property type="entry name" value="Acyl-CoA N-acyltransferases (Nat)"/>
    <property type="match status" value="1"/>
</dbReference>
<keyword evidence="2" id="KW-0808">Transferase</keyword>
<dbReference type="STRING" id="144026.SAMN04488568_101118"/>
<dbReference type="InterPro" id="IPR051531">
    <property type="entry name" value="N-acetyltransferase"/>
</dbReference>
<dbReference type="Pfam" id="PF13302">
    <property type="entry name" value="Acetyltransf_3"/>
    <property type="match status" value="1"/>
</dbReference>
<dbReference type="PROSITE" id="PS51186">
    <property type="entry name" value="GNAT"/>
    <property type="match status" value="1"/>
</dbReference>
<proteinExistence type="predicted"/>
<dbReference type="EMBL" id="FNHG01000001">
    <property type="protein sequence ID" value="SDL63152.1"/>
    <property type="molecule type" value="Genomic_DNA"/>
</dbReference>